<protein>
    <submittedName>
        <fullName evidence="2">Uncharacterized protein</fullName>
    </submittedName>
</protein>
<evidence type="ECO:0000313" key="2">
    <source>
        <dbReference type="EMBL" id="KAH7065174.1"/>
    </source>
</evidence>
<accession>A0ABQ8GYE5</accession>
<sequence length="205" mass="22866">MLWYILQSKQIHDNHSLDSIFAARPRQPGRRPPLLLPCHLHATLGTQLPELIKKKKTKGKGVHVTCPSTDIQYAHASINSKHGRNTHTHRRGQKGGAGSQMNGQGTRKDLGQETGKTIPHGSRFRNVGKERARMNKGKATSHQKPLYAPHRFSVEKGRGEHARCVYFCHTYVRGAGGRGIPALRHECTSTIRGSRPERNPQRTSA</sequence>
<evidence type="ECO:0000256" key="1">
    <source>
        <dbReference type="SAM" id="MobiDB-lite"/>
    </source>
</evidence>
<dbReference type="EMBL" id="JAGTJR010000001">
    <property type="protein sequence ID" value="KAH7065174.1"/>
    <property type="molecule type" value="Genomic_DNA"/>
</dbReference>
<evidence type="ECO:0000313" key="3">
    <source>
        <dbReference type="Proteomes" id="UP000774617"/>
    </source>
</evidence>
<organism evidence="2 3">
    <name type="scientific">Macrophomina phaseolina</name>
    <dbReference type="NCBI Taxonomy" id="35725"/>
    <lineage>
        <taxon>Eukaryota</taxon>
        <taxon>Fungi</taxon>
        <taxon>Dikarya</taxon>
        <taxon>Ascomycota</taxon>
        <taxon>Pezizomycotina</taxon>
        <taxon>Dothideomycetes</taxon>
        <taxon>Dothideomycetes incertae sedis</taxon>
        <taxon>Botryosphaeriales</taxon>
        <taxon>Botryosphaeriaceae</taxon>
        <taxon>Macrophomina</taxon>
    </lineage>
</organism>
<comment type="caution">
    <text evidence="2">The sequence shown here is derived from an EMBL/GenBank/DDBJ whole genome shotgun (WGS) entry which is preliminary data.</text>
</comment>
<feature type="compositionally biased region" description="Basic residues" evidence="1">
    <location>
        <begin position="81"/>
        <end position="93"/>
    </location>
</feature>
<gene>
    <name evidence="2" type="ORF">B0J12DRAFT_26996</name>
</gene>
<proteinExistence type="predicted"/>
<dbReference type="Proteomes" id="UP000774617">
    <property type="component" value="Unassembled WGS sequence"/>
</dbReference>
<reference evidence="2 3" key="1">
    <citation type="journal article" date="2021" name="Nat. Commun.">
        <title>Genetic determinants of endophytism in the Arabidopsis root mycobiome.</title>
        <authorList>
            <person name="Mesny F."/>
            <person name="Miyauchi S."/>
            <person name="Thiergart T."/>
            <person name="Pickel B."/>
            <person name="Atanasova L."/>
            <person name="Karlsson M."/>
            <person name="Huettel B."/>
            <person name="Barry K.W."/>
            <person name="Haridas S."/>
            <person name="Chen C."/>
            <person name="Bauer D."/>
            <person name="Andreopoulos W."/>
            <person name="Pangilinan J."/>
            <person name="LaButti K."/>
            <person name="Riley R."/>
            <person name="Lipzen A."/>
            <person name="Clum A."/>
            <person name="Drula E."/>
            <person name="Henrissat B."/>
            <person name="Kohler A."/>
            <person name="Grigoriev I.V."/>
            <person name="Martin F.M."/>
            <person name="Hacquard S."/>
        </authorList>
    </citation>
    <scope>NUCLEOTIDE SEQUENCE [LARGE SCALE GENOMIC DNA]</scope>
    <source>
        <strain evidence="2 3">MPI-SDFR-AT-0080</strain>
    </source>
</reference>
<name>A0ABQ8GYE5_9PEZI</name>
<keyword evidence="3" id="KW-1185">Reference proteome</keyword>
<feature type="region of interest" description="Disordered" evidence="1">
    <location>
        <begin position="77"/>
        <end position="124"/>
    </location>
</feature>